<accession>A0A923SIT0</accession>
<organism evidence="2 3">
    <name type="scientific">Pontibacter cellulosilyticus</name>
    <dbReference type="NCBI Taxonomy" id="1720253"/>
    <lineage>
        <taxon>Bacteria</taxon>
        <taxon>Pseudomonadati</taxon>
        <taxon>Bacteroidota</taxon>
        <taxon>Cytophagia</taxon>
        <taxon>Cytophagales</taxon>
        <taxon>Hymenobacteraceae</taxon>
        <taxon>Pontibacter</taxon>
    </lineage>
</organism>
<dbReference type="Pfam" id="PF20094">
    <property type="entry name" value="GWxTD_dom"/>
    <property type="match status" value="1"/>
</dbReference>
<reference evidence="2" key="1">
    <citation type="submission" date="2020-08" db="EMBL/GenBank/DDBJ databases">
        <title>Pontibacter sp. SD6 16S ribosomal RNA gene Genome sequencing and assembly.</title>
        <authorList>
            <person name="Kang M."/>
        </authorList>
    </citation>
    <scope>NUCLEOTIDE SEQUENCE</scope>
    <source>
        <strain evidence="2">SD6</strain>
    </source>
</reference>
<gene>
    <name evidence="2" type="ORF">H8S84_09505</name>
</gene>
<dbReference type="EMBL" id="JACRVF010000002">
    <property type="protein sequence ID" value="MBC5993068.1"/>
    <property type="molecule type" value="Genomic_DNA"/>
</dbReference>
<dbReference type="Proteomes" id="UP000603640">
    <property type="component" value="Unassembled WGS sequence"/>
</dbReference>
<name>A0A923SIT0_9BACT</name>
<feature type="domain" description="GWxTD" evidence="1">
    <location>
        <begin position="99"/>
        <end position="267"/>
    </location>
</feature>
<evidence type="ECO:0000313" key="2">
    <source>
        <dbReference type="EMBL" id="MBC5993068.1"/>
    </source>
</evidence>
<dbReference type="NCBIfam" id="TIGR04514">
    <property type="entry name" value="GWxTD_dom"/>
    <property type="match status" value="1"/>
</dbReference>
<keyword evidence="3" id="KW-1185">Reference proteome</keyword>
<protein>
    <submittedName>
        <fullName evidence="2">GWxTD domain-containing protein</fullName>
    </submittedName>
</protein>
<evidence type="ECO:0000259" key="1">
    <source>
        <dbReference type="Pfam" id="PF20094"/>
    </source>
</evidence>
<dbReference type="InterPro" id="IPR030959">
    <property type="entry name" value="GWxTD_dom"/>
</dbReference>
<sequence>MAVRFRVPLKAQMLDKNYLLVKASDDKPITKEYANTSEKLFIKQYGTQNNPVNIHYYNTEFSPALPPMSTRQEPMALPMNAADTLHYSTGDTIKFNKEGLYVLEPSSAFAKSLLVQKGAYPQITMAQELLQPLIYITTSTEREALFRTSNPKEAVDNFWLKVAGDKATARELIRTYYSRVERANKLFTCHKPGWTSDRGMIYIVFGKPSTMSQTGNTETWIYREAEASPYIKFVFNKKGDNFTENHYELVRHRDYEESWYSTVAKWRAGITDNL</sequence>
<dbReference type="AlphaFoldDB" id="A0A923SIT0"/>
<evidence type="ECO:0000313" key="3">
    <source>
        <dbReference type="Proteomes" id="UP000603640"/>
    </source>
</evidence>
<proteinExistence type="predicted"/>
<comment type="caution">
    <text evidence="2">The sequence shown here is derived from an EMBL/GenBank/DDBJ whole genome shotgun (WGS) entry which is preliminary data.</text>
</comment>